<protein>
    <recommendedName>
        <fullName evidence="2">DUF362 domain-containing protein</fullName>
    </recommendedName>
</protein>
<reference evidence="1" key="1">
    <citation type="journal article" date="2014" name="Front. Microbiol.">
        <title>High frequency of phylogenetically diverse reductive dehalogenase-homologous genes in deep subseafloor sedimentary metagenomes.</title>
        <authorList>
            <person name="Kawai M."/>
            <person name="Futagami T."/>
            <person name="Toyoda A."/>
            <person name="Takaki Y."/>
            <person name="Nishi S."/>
            <person name="Hori S."/>
            <person name="Arai W."/>
            <person name="Tsubouchi T."/>
            <person name="Morono Y."/>
            <person name="Uchiyama I."/>
            <person name="Ito T."/>
            <person name="Fujiyama A."/>
            <person name="Inagaki F."/>
            <person name="Takami H."/>
        </authorList>
    </citation>
    <scope>NUCLEOTIDE SEQUENCE</scope>
    <source>
        <strain evidence="1">Expedition CK06-06</strain>
    </source>
</reference>
<evidence type="ECO:0000313" key="1">
    <source>
        <dbReference type="EMBL" id="GAH94268.1"/>
    </source>
</evidence>
<dbReference type="AlphaFoldDB" id="X1LJE0"/>
<proteinExistence type="predicted"/>
<evidence type="ECO:0008006" key="2">
    <source>
        <dbReference type="Google" id="ProtNLM"/>
    </source>
</evidence>
<comment type="caution">
    <text evidence="1">The sequence shown here is derived from an EMBL/GenBank/DDBJ whole genome shotgun (WGS) entry which is preliminary data.</text>
</comment>
<name>X1LJE0_9ZZZZ</name>
<organism evidence="1">
    <name type="scientific">marine sediment metagenome</name>
    <dbReference type="NCBI Taxonomy" id="412755"/>
    <lineage>
        <taxon>unclassified sequences</taxon>
        <taxon>metagenomes</taxon>
        <taxon>ecological metagenomes</taxon>
    </lineage>
</organism>
<gene>
    <name evidence="1" type="ORF">S03H2_71780</name>
</gene>
<accession>X1LJE0</accession>
<feature type="non-terminal residue" evidence="1">
    <location>
        <position position="1"/>
    </location>
</feature>
<sequence length="82" mass="9106">GKDYLSSDQYKQDLISNILDIYSIKKPDLVINDMFYFLEGAGPFVYRDSNLISPGLGIIGRDAITVDFITLKLLGIDLSSSD</sequence>
<feature type="non-terminal residue" evidence="1">
    <location>
        <position position="82"/>
    </location>
</feature>
<dbReference type="EMBL" id="BARU01048205">
    <property type="protein sequence ID" value="GAH94268.1"/>
    <property type="molecule type" value="Genomic_DNA"/>
</dbReference>